<dbReference type="GO" id="GO:0009611">
    <property type="term" value="P:response to wounding"/>
    <property type="evidence" value="ECO:0007669"/>
    <property type="project" value="InterPro"/>
</dbReference>
<evidence type="ECO:0000256" key="3">
    <source>
        <dbReference type="ARBA" id="ARBA00022900"/>
    </source>
</evidence>
<dbReference type="Pfam" id="PF00280">
    <property type="entry name" value="potato_inhibit"/>
    <property type="match status" value="1"/>
</dbReference>
<dbReference type="EMBL" id="BTGU01000046">
    <property type="protein sequence ID" value="GMN53491.1"/>
    <property type="molecule type" value="Genomic_DNA"/>
</dbReference>
<dbReference type="PROSITE" id="PS00285">
    <property type="entry name" value="POTATO_INHIBITOR"/>
    <property type="match status" value="1"/>
</dbReference>
<dbReference type="PANTHER" id="PTHR33091">
    <property type="entry name" value="PROTEIN, PUTATIVE, EXPRESSED-RELATED"/>
    <property type="match status" value="1"/>
</dbReference>
<evidence type="ECO:0000256" key="1">
    <source>
        <dbReference type="ARBA" id="ARBA00008210"/>
    </source>
</evidence>
<comment type="similarity">
    <text evidence="1">Belongs to the protease inhibitor I13 (potato type I serine protease inhibitor) family.</text>
</comment>
<dbReference type="Gene3D" id="3.30.10.10">
    <property type="entry name" value="Trypsin Inhibitor V, subunit A"/>
    <property type="match status" value="1"/>
</dbReference>
<gene>
    <name evidence="4" type="ORF">TIFTF001_022651</name>
</gene>
<organism evidence="4 5">
    <name type="scientific">Ficus carica</name>
    <name type="common">Common fig</name>
    <dbReference type="NCBI Taxonomy" id="3494"/>
    <lineage>
        <taxon>Eukaryota</taxon>
        <taxon>Viridiplantae</taxon>
        <taxon>Streptophyta</taxon>
        <taxon>Embryophyta</taxon>
        <taxon>Tracheophyta</taxon>
        <taxon>Spermatophyta</taxon>
        <taxon>Magnoliopsida</taxon>
        <taxon>eudicotyledons</taxon>
        <taxon>Gunneridae</taxon>
        <taxon>Pentapetalae</taxon>
        <taxon>rosids</taxon>
        <taxon>fabids</taxon>
        <taxon>Rosales</taxon>
        <taxon>Moraceae</taxon>
        <taxon>Ficeae</taxon>
        <taxon>Ficus</taxon>
    </lineage>
</organism>
<keyword evidence="3" id="KW-0722">Serine protease inhibitor</keyword>
<evidence type="ECO:0000313" key="5">
    <source>
        <dbReference type="Proteomes" id="UP001187192"/>
    </source>
</evidence>
<dbReference type="Gramene" id="FCD_00029709-RA">
    <property type="protein sequence ID" value="FCD_00029709-RA:cds"/>
    <property type="gene ID" value="FCD_00029709"/>
</dbReference>
<reference evidence="4" key="1">
    <citation type="submission" date="2023-07" db="EMBL/GenBank/DDBJ databases">
        <title>draft genome sequence of fig (Ficus carica).</title>
        <authorList>
            <person name="Takahashi T."/>
            <person name="Nishimura K."/>
        </authorList>
    </citation>
    <scope>NUCLEOTIDE SEQUENCE</scope>
</reference>
<evidence type="ECO:0000256" key="2">
    <source>
        <dbReference type="ARBA" id="ARBA00022690"/>
    </source>
</evidence>
<dbReference type="SUPFAM" id="SSF54654">
    <property type="entry name" value="CI-2 family of serine protease inhibitors"/>
    <property type="match status" value="1"/>
</dbReference>
<protein>
    <submittedName>
        <fullName evidence="4">Uncharacterized protein</fullName>
    </submittedName>
</protein>
<name>A0AA88AW16_FICCA</name>
<dbReference type="InterPro" id="IPR036354">
    <property type="entry name" value="Prot_inh_pot1_sf"/>
</dbReference>
<accession>A0AA88AW16</accession>
<dbReference type="Proteomes" id="UP001187192">
    <property type="component" value="Unassembled WGS sequence"/>
</dbReference>
<dbReference type="AlphaFoldDB" id="A0AA88AW16"/>
<keyword evidence="5" id="KW-1185">Reference proteome</keyword>
<evidence type="ECO:0000313" key="4">
    <source>
        <dbReference type="EMBL" id="GMN53491.1"/>
    </source>
</evidence>
<dbReference type="PANTHER" id="PTHR33091:SF73">
    <property type="entry name" value="INHIBITOR OF TRYPSIN AND HAGEMAN FACTOR-LIKE"/>
    <property type="match status" value="1"/>
</dbReference>
<comment type="caution">
    <text evidence="4">The sequence shown here is derived from an EMBL/GenBank/DDBJ whole genome shotgun (WGS) entry which is preliminary data.</text>
</comment>
<dbReference type="GO" id="GO:0004867">
    <property type="term" value="F:serine-type endopeptidase inhibitor activity"/>
    <property type="evidence" value="ECO:0007669"/>
    <property type="project" value="UniProtKB-KW"/>
</dbReference>
<keyword evidence="2" id="KW-0646">Protease inhibitor</keyword>
<dbReference type="PRINTS" id="PR00292">
    <property type="entry name" value="POTATOINHBTR"/>
</dbReference>
<dbReference type="InterPro" id="IPR000864">
    <property type="entry name" value="Prot_inh_pot1"/>
</dbReference>
<sequence>MNLNMASTEGKNSWPELVGVKSEVAENKIKSENPSVKSVNIVPEGSFVTADFRTDRVRVWVDEHGIITKVPKIG</sequence>
<proteinExistence type="inferred from homology"/>